<proteinExistence type="predicted"/>
<dbReference type="Gene3D" id="1.10.238.110">
    <property type="entry name" value="Diacylglycerol kinase alpha"/>
    <property type="match status" value="1"/>
</dbReference>
<dbReference type="Proteomes" id="UP000593567">
    <property type="component" value="Unassembled WGS sequence"/>
</dbReference>
<dbReference type="SUPFAM" id="SSF47473">
    <property type="entry name" value="EF-hand"/>
    <property type="match status" value="1"/>
</dbReference>
<dbReference type="OrthoDB" id="242257at2759"/>
<accession>A0A7J7JZE6</accession>
<dbReference type="AlphaFoldDB" id="A0A7J7JZE6"/>
<feature type="domain" description="Diacylglycerol kinase type I N-terminal" evidence="1">
    <location>
        <begin position="13"/>
        <end position="104"/>
    </location>
</feature>
<evidence type="ECO:0000313" key="3">
    <source>
        <dbReference type="Proteomes" id="UP000593567"/>
    </source>
</evidence>
<dbReference type="EMBL" id="VXIV02001642">
    <property type="protein sequence ID" value="KAF6031051.1"/>
    <property type="molecule type" value="Genomic_DNA"/>
</dbReference>
<gene>
    <name evidence="2" type="ORF">EB796_010646</name>
</gene>
<evidence type="ECO:0000259" key="1">
    <source>
        <dbReference type="Pfam" id="PF14513"/>
    </source>
</evidence>
<evidence type="ECO:0000313" key="2">
    <source>
        <dbReference type="EMBL" id="KAF6031051.1"/>
    </source>
</evidence>
<dbReference type="InterPro" id="IPR029477">
    <property type="entry name" value="DAG_kinase_typeI_N"/>
</dbReference>
<sequence>MCADVDHHQPLYRLTPSEFYTLQEYVSYTGHKLADVLAEFERTGNMSRYNHEQPIDYEGFKAFMQSYFDTDFPEELCQGLFLTFIKPDGAAYLKQQHLQQIQKAVLQVGRTLKVALEDIPIHLLNVKN</sequence>
<dbReference type="InterPro" id="IPR011992">
    <property type="entry name" value="EF-hand-dom_pair"/>
</dbReference>
<reference evidence="2" key="1">
    <citation type="submission" date="2020-06" db="EMBL/GenBank/DDBJ databases">
        <title>Draft genome of Bugula neritina, a colonial animal packing powerful symbionts and potential medicines.</title>
        <authorList>
            <person name="Rayko M."/>
        </authorList>
    </citation>
    <scope>NUCLEOTIDE SEQUENCE [LARGE SCALE GENOMIC DNA]</scope>
    <source>
        <strain evidence="2">Kwan_BN1</strain>
    </source>
</reference>
<keyword evidence="3" id="KW-1185">Reference proteome</keyword>
<comment type="caution">
    <text evidence="2">The sequence shown here is derived from an EMBL/GenBank/DDBJ whole genome shotgun (WGS) entry which is preliminary data.</text>
</comment>
<dbReference type="Pfam" id="PF14513">
    <property type="entry name" value="DAG_kinase_N"/>
    <property type="match status" value="1"/>
</dbReference>
<protein>
    <submittedName>
        <fullName evidence="2">DGKG</fullName>
    </submittedName>
</protein>
<name>A0A7J7JZE6_BUGNE</name>
<dbReference type="InterPro" id="IPR038199">
    <property type="entry name" value="DGK_typeI_N_sf"/>
</dbReference>
<organism evidence="2 3">
    <name type="scientific">Bugula neritina</name>
    <name type="common">Brown bryozoan</name>
    <name type="synonym">Sertularia neritina</name>
    <dbReference type="NCBI Taxonomy" id="10212"/>
    <lineage>
        <taxon>Eukaryota</taxon>
        <taxon>Metazoa</taxon>
        <taxon>Spiralia</taxon>
        <taxon>Lophotrochozoa</taxon>
        <taxon>Bryozoa</taxon>
        <taxon>Gymnolaemata</taxon>
        <taxon>Cheilostomatida</taxon>
        <taxon>Flustrina</taxon>
        <taxon>Buguloidea</taxon>
        <taxon>Bugulidae</taxon>
        <taxon>Bugula</taxon>
    </lineage>
</organism>